<organism evidence="1 2">
    <name type="scientific">Araneus ventricosus</name>
    <name type="common">Orbweaver spider</name>
    <name type="synonym">Epeira ventricosa</name>
    <dbReference type="NCBI Taxonomy" id="182803"/>
    <lineage>
        <taxon>Eukaryota</taxon>
        <taxon>Metazoa</taxon>
        <taxon>Ecdysozoa</taxon>
        <taxon>Arthropoda</taxon>
        <taxon>Chelicerata</taxon>
        <taxon>Arachnida</taxon>
        <taxon>Araneae</taxon>
        <taxon>Araneomorphae</taxon>
        <taxon>Entelegynae</taxon>
        <taxon>Araneoidea</taxon>
        <taxon>Araneidae</taxon>
        <taxon>Araneus</taxon>
    </lineage>
</organism>
<protein>
    <submittedName>
        <fullName evidence="1">Uncharacterized protein</fullName>
    </submittedName>
</protein>
<comment type="caution">
    <text evidence="1">The sequence shown here is derived from an EMBL/GenBank/DDBJ whole genome shotgun (WGS) entry which is preliminary data.</text>
</comment>
<accession>A0A4Y2BAL3</accession>
<evidence type="ECO:0000313" key="2">
    <source>
        <dbReference type="Proteomes" id="UP000499080"/>
    </source>
</evidence>
<name>A0A4Y2BAL3_ARAVE</name>
<dbReference type="AlphaFoldDB" id="A0A4Y2BAL3"/>
<gene>
    <name evidence="1" type="ORF">AVEN_225888_1</name>
</gene>
<sequence length="100" mass="10555">MSCYRINKQELASPGGIEMVGLLVPPPVIVHTSFGGGRAVAVLVTRTLASVLEAIATAVIQSSRTLRQGGVTISSGYTLSWCILKSSKARHSPGLCDMVW</sequence>
<dbReference type="Proteomes" id="UP000499080">
    <property type="component" value="Unassembled WGS sequence"/>
</dbReference>
<reference evidence="1 2" key="1">
    <citation type="journal article" date="2019" name="Sci. Rep.">
        <title>Orb-weaving spider Araneus ventricosus genome elucidates the spidroin gene catalogue.</title>
        <authorList>
            <person name="Kono N."/>
            <person name="Nakamura H."/>
            <person name="Ohtoshi R."/>
            <person name="Moran D.A.P."/>
            <person name="Shinohara A."/>
            <person name="Yoshida Y."/>
            <person name="Fujiwara M."/>
            <person name="Mori M."/>
            <person name="Tomita M."/>
            <person name="Arakawa K."/>
        </authorList>
    </citation>
    <scope>NUCLEOTIDE SEQUENCE [LARGE SCALE GENOMIC DNA]</scope>
</reference>
<proteinExistence type="predicted"/>
<dbReference type="EMBL" id="BGPR01000064">
    <property type="protein sequence ID" value="GBL89372.1"/>
    <property type="molecule type" value="Genomic_DNA"/>
</dbReference>
<evidence type="ECO:0000313" key="1">
    <source>
        <dbReference type="EMBL" id="GBL89372.1"/>
    </source>
</evidence>
<keyword evidence="2" id="KW-1185">Reference proteome</keyword>